<dbReference type="SUPFAM" id="SSF54427">
    <property type="entry name" value="NTF2-like"/>
    <property type="match status" value="1"/>
</dbReference>
<dbReference type="Proteomes" id="UP001183648">
    <property type="component" value="Unassembled WGS sequence"/>
</dbReference>
<sequence>MQHATGIDMHSGRTASWIDAWSHDEPVTVFGAGVRARVGWDDVHRTITWVAGAFGDCQDYEYELVAADVRGDLAYTCGFERYTATRPGGEIVRNELRVTQVCRRRSRRPSAAGHRPTVEPDGAWALWSAGRTSIRRRRRSWSSGPTTSRTACPWTRPSALGDAVRQLRDGGLEVVVAPAPDLSAVPHVPAQPTPTSGRPGRSRPTRPCSPRTCSTRPAPATP</sequence>
<keyword evidence="3" id="KW-1185">Reference proteome</keyword>
<evidence type="ECO:0000313" key="3">
    <source>
        <dbReference type="Proteomes" id="UP001183648"/>
    </source>
</evidence>
<dbReference type="Gene3D" id="3.10.450.50">
    <property type="match status" value="1"/>
</dbReference>
<proteinExistence type="predicted"/>
<evidence type="ECO:0000256" key="1">
    <source>
        <dbReference type="SAM" id="MobiDB-lite"/>
    </source>
</evidence>
<evidence type="ECO:0000313" key="2">
    <source>
        <dbReference type="EMBL" id="MDR7361865.1"/>
    </source>
</evidence>
<name>A0ABU2BTA4_9ACTN</name>
<reference evidence="2 3" key="1">
    <citation type="submission" date="2023-07" db="EMBL/GenBank/DDBJ databases">
        <title>Sequencing the genomes of 1000 actinobacteria strains.</title>
        <authorList>
            <person name="Klenk H.-P."/>
        </authorList>
    </citation>
    <scope>NUCLEOTIDE SEQUENCE [LARGE SCALE GENOMIC DNA]</scope>
    <source>
        <strain evidence="2 3">DSM 19426</strain>
    </source>
</reference>
<feature type="compositionally biased region" description="Low complexity" evidence="1">
    <location>
        <begin position="205"/>
        <end position="222"/>
    </location>
</feature>
<gene>
    <name evidence="2" type="ORF">J2S63_001418</name>
</gene>
<feature type="region of interest" description="Disordered" evidence="1">
    <location>
        <begin position="136"/>
        <end position="156"/>
    </location>
</feature>
<dbReference type="EMBL" id="JAVDYG010000001">
    <property type="protein sequence ID" value="MDR7361865.1"/>
    <property type="molecule type" value="Genomic_DNA"/>
</dbReference>
<feature type="region of interest" description="Disordered" evidence="1">
    <location>
        <begin position="181"/>
        <end position="222"/>
    </location>
</feature>
<feature type="compositionally biased region" description="Low complexity" evidence="1">
    <location>
        <begin position="141"/>
        <end position="150"/>
    </location>
</feature>
<comment type="caution">
    <text evidence="2">The sequence shown here is derived from an EMBL/GenBank/DDBJ whole genome shotgun (WGS) entry which is preliminary data.</text>
</comment>
<dbReference type="InterPro" id="IPR032710">
    <property type="entry name" value="NTF2-like_dom_sf"/>
</dbReference>
<protein>
    <submittedName>
        <fullName evidence="2">Ketosteroid isomerase-like protein</fullName>
    </submittedName>
</protein>
<accession>A0ABU2BTA4</accession>
<organism evidence="2 3">
    <name type="scientific">Nocardioides marmoribigeumensis</name>
    <dbReference type="NCBI Taxonomy" id="433649"/>
    <lineage>
        <taxon>Bacteria</taxon>
        <taxon>Bacillati</taxon>
        <taxon>Actinomycetota</taxon>
        <taxon>Actinomycetes</taxon>
        <taxon>Propionibacteriales</taxon>
        <taxon>Nocardioidaceae</taxon>
        <taxon>Nocardioides</taxon>
    </lineage>
</organism>